<gene>
    <name evidence="2" type="ORF">ACFFF7_02440</name>
</gene>
<dbReference type="SUPFAM" id="SSF52200">
    <property type="entry name" value="Toll/Interleukin receptor TIR domain"/>
    <property type="match status" value="1"/>
</dbReference>
<dbReference type="Proteomes" id="UP001589943">
    <property type="component" value="Unassembled WGS sequence"/>
</dbReference>
<protein>
    <submittedName>
        <fullName evidence="2">TIR domain-containing protein</fullName>
    </submittedName>
</protein>
<proteinExistence type="predicted"/>
<dbReference type="EMBL" id="JBHLTL010000001">
    <property type="protein sequence ID" value="MFC0588263.1"/>
    <property type="molecule type" value="Genomic_DNA"/>
</dbReference>
<dbReference type="RefSeq" id="WP_379479770.1">
    <property type="nucleotide sequence ID" value="NZ_JBHLTL010000001.1"/>
</dbReference>
<dbReference type="InterPro" id="IPR011990">
    <property type="entry name" value="TPR-like_helical_dom_sf"/>
</dbReference>
<comment type="caution">
    <text evidence="2">The sequence shown here is derived from an EMBL/GenBank/DDBJ whole genome shotgun (WGS) entry which is preliminary data.</text>
</comment>
<name>A0ABV6PGS4_9SPHN</name>
<keyword evidence="3" id="KW-1185">Reference proteome</keyword>
<evidence type="ECO:0000259" key="1">
    <source>
        <dbReference type="Pfam" id="PF13676"/>
    </source>
</evidence>
<accession>A0ABV6PGS4</accession>
<dbReference type="Gene3D" id="1.25.40.10">
    <property type="entry name" value="Tetratricopeptide repeat domain"/>
    <property type="match status" value="2"/>
</dbReference>
<dbReference type="SUPFAM" id="SSF48452">
    <property type="entry name" value="TPR-like"/>
    <property type="match status" value="1"/>
</dbReference>
<dbReference type="Gene3D" id="3.40.50.10610">
    <property type="entry name" value="ABC-type transport auxiliary lipoprotein component"/>
    <property type="match status" value="1"/>
</dbReference>
<feature type="domain" description="TIR" evidence="1">
    <location>
        <begin position="6"/>
        <end position="110"/>
    </location>
</feature>
<sequence length="552" mass="60492">MTAPDIFLSYNREDQAVAKRYADAFAAEGLNVWWDAALRSGEAYDEVTEAALRAAKAVVVLWSPRSVVSRWVRAEATIADRCKTLVPVTIEPCERPIMFELTQTAELSHWTGDAGDRAWLAFLNDVRAFVGREAAPVPIVEAPEPTPTKPGERGGAPSLAVLPFTNRSGLPEDEVFAFGMVEDLVDALSKGVNVRIISNSSTARFCRGALPDVEAMGRQLGVRYLLEGNVRRSGSDLRVTAQLVEAASGEVLWSQKFDRPLANLAALQEDLIEELAAHLGAQCYRAEMEQALKKPRDLTAWECTTRAMAAIRQFTPESIFRAIEEAAHAVAIAPDYGLAHALLADTSSMAYMYLSPDDPAEVARIRHHIDHALACDAENAAVLGHVADALNYTGQAAEGLRRARRAIAISPGHGYAHFVAGMACAMLGKSGEALAHLANFRQIEPHSPYHQYAFHWQATCFQNLGDWAAAEEANDCCLTLNPDANYATFQKAIIVHKLGRIEEARQLMIETRRREPAGTLAMWELRTARLNAANEALLAHLRALWTETDGMV</sequence>
<reference evidence="2 3" key="1">
    <citation type="submission" date="2024-09" db="EMBL/GenBank/DDBJ databases">
        <authorList>
            <person name="Sun Q."/>
            <person name="Mori K."/>
        </authorList>
    </citation>
    <scope>NUCLEOTIDE SEQUENCE [LARGE SCALE GENOMIC DNA]</scope>
    <source>
        <strain evidence="2 3">NCAIM B.02537</strain>
    </source>
</reference>
<evidence type="ECO:0000313" key="3">
    <source>
        <dbReference type="Proteomes" id="UP001589943"/>
    </source>
</evidence>
<dbReference type="Gene3D" id="3.40.50.10140">
    <property type="entry name" value="Toll/interleukin-1 receptor homology (TIR) domain"/>
    <property type="match status" value="1"/>
</dbReference>
<dbReference type="InterPro" id="IPR035897">
    <property type="entry name" value="Toll_tir_struct_dom_sf"/>
</dbReference>
<evidence type="ECO:0000313" key="2">
    <source>
        <dbReference type="EMBL" id="MFC0588263.1"/>
    </source>
</evidence>
<dbReference type="Pfam" id="PF13676">
    <property type="entry name" value="TIR_2"/>
    <property type="match status" value="1"/>
</dbReference>
<dbReference type="InterPro" id="IPR000157">
    <property type="entry name" value="TIR_dom"/>
</dbReference>
<organism evidence="2 3">
    <name type="scientific">Novosphingobium aquiterrae</name>
    <dbReference type="NCBI Taxonomy" id="624388"/>
    <lineage>
        <taxon>Bacteria</taxon>
        <taxon>Pseudomonadati</taxon>
        <taxon>Pseudomonadota</taxon>
        <taxon>Alphaproteobacteria</taxon>
        <taxon>Sphingomonadales</taxon>
        <taxon>Sphingomonadaceae</taxon>
        <taxon>Novosphingobium</taxon>
    </lineage>
</organism>